<dbReference type="InterPro" id="IPR014777">
    <property type="entry name" value="4pyrrole_Mease_sub1"/>
</dbReference>
<dbReference type="CDD" id="cd11644">
    <property type="entry name" value="Precorrin-6Y-MT"/>
    <property type="match status" value="1"/>
</dbReference>
<evidence type="ECO:0000256" key="3">
    <source>
        <dbReference type="ARBA" id="ARBA00022603"/>
    </source>
</evidence>
<accession>A0A840HS55</accession>
<keyword evidence="4 7" id="KW-0808">Transferase</keyword>
<keyword evidence="5" id="KW-0949">S-adenosyl-L-methionine</keyword>
<dbReference type="Proteomes" id="UP000575068">
    <property type="component" value="Unassembled WGS sequence"/>
</dbReference>
<dbReference type="PANTHER" id="PTHR43182:SF1">
    <property type="entry name" value="COBALT-PRECORRIN-7 C(5)-METHYLTRANSFERASE"/>
    <property type="match status" value="1"/>
</dbReference>
<reference evidence="7 8" key="1">
    <citation type="submission" date="2020-08" db="EMBL/GenBank/DDBJ databases">
        <title>Genomic Encyclopedia of Type Strains, Phase IV (KMG-IV): sequencing the most valuable type-strain genomes for metagenomic binning, comparative biology and taxonomic classification.</title>
        <authorList>
            <person name="Goeker M."/>
        </authorList>
    </citation>
    <scope>NUCLEOTIDE SEQUENCE [LARGE SCALE GENOMIC DNA]</scope>
    <source>
        <strain evidence="7 8">DSM 7465</strain>
    </source>
</reference>
<evidence type="ECO:0000259" key="6">
    <source>
        <dbReference type="Pfam" id="PF00590"/>
    </source>
</evidence>
<dbReference type="GO" id="GO:0046025">
    <property type="term" value="F:precorrin-6Y C5,15-methyltransferase (decarboxylating) activity"/>
    <property type="evidence" value="ECO:0007669"/>
    <property type="project" value="UniProtKB-EC"/>
</dbReference>
<dbReference type="GO" id="GO:0008276">
    <property type="term" value="F:protein methyltransferase activity"/>
    <property type="evidence" value="ECO:0007669"/>
    <property type="project" value="InterPro"/>
</dbReference>
<keyword evidence="2" id="KW-0169">Cobalamin biosynthesis</keyword>
<dbReference type="PANTHER" id="PTHR43182">
    <property type="entry name" value="COBALT-PRECORRIN-6B C(15)-METHYLTRANSFERASE (DECARBOXYLATING)"/>
    <property type="match status" value="1"/>
</dbReference>
<comment type="caution">
    <text evidence="7">The sequence shown here is derived from an EMBL/GenBank/DDBJ whole genome shotgun (WGS) entry which is preliminary data.</text>
</comment>
<dbReference type="InterPro" id="IPR035996">
    <property type="entry name" value="4pyrrol_Methylase_sf"/>
</dbReference>
<dbReference type="SUPFAM" id="SSF53335">
    <property type="entry name" value="S-adenosyl-L-methionine-dependent methyltransferases"/>
    <property type="match status" value="1"/>
</dbReference>
<dbReference type="InterPro" id="IPR000878">
    <property type="entry name" value="4pyrrol_Mease"/>
</dbReference>
<keyword evidence="8" id="KW-1185">Reference proteome</keyword>
<dbReference type="GO" id="GO:0032259">
    <property type="term" value="P:methylation"/>
    <property type="evidence" value="ECO:0007669"/>
    <property type="project" value="UniProtKB-KW"/>
</dbReference>
<evidence type="ECO:0000313" key="7">
    <source>
        <dbReference type="EMBL" id="MBB4640408.1"/>
    </source>
</evidence>
<keyword evidence="3 7" id="KW-0489">Methyltransferase</keyword>
<dbReference type="PIRSF" id="PIRSF036428">
    <property type="entry name" value="CobL"/>
    <property type="match status" value="1"/>
</dbReference>
<dbReference type="InterPro" id="IPR029063">
    <property type="entry name" value="SAM-dependent_MTases_sf"/>
</dbReference>
<dbReference type="UniPathway" id="UPA00148"/>
<dbReference type="NCBIfam" id="TIGR02469">
    <property type="entry name" value="CbiT"/>
    <property type="match status" value="1"/>
</dbReference>
<dbReference type="Gene3D" id="3.40.50.150">
    <property type="entry name" value="Vaccinia Virus protein VP39"/>
    <property type="match status" value="1"/>
</dbReference>
<protein>
    <submittedName>
        <fullName evidence="7">Precorrin-6Y C5,15-methyltransferase (Decarboxylating)</fullName>
        <ecNumber evidence="7">2.1.1.132</ecNumber>
    </submittedName>
</protein>
<dbReference type="EMBL" id="JACHOV010000002">
    <property type="protein sequence ID" value="MBB4640408.1"/>
    <property type="molecule type" value="Genomic_DNA"/>
</dbReference>
<evidence type="ECO:0000313" key="8">
    <source>
        <dbReference type="Proteomes" id="UP000575068"/>
    </source>
</evidence>
<evidence type="ECO:0000256" key="4">
    <source>
        <dbReference type="ARBA" id="ARBA00022679"/>
    </source>
</evidence>
<name>A0A840HS55_9SPHN</name>
<dbReference type="SUPFAM" id="SSF53790">
    <property type="entry name" value="Tetrapyrrole methylase"/>
    <property type="match status" value="1"/>
</dbReference>
<proteinExistence type="predicted"/>
<comment type="pathway">
    <text evidence="1">Cofactor biosynthesis; adenosylcobalamin biosynthesis.</text>
</comment>
<dbReference type="InterPro" id="IPR012818">
    <property type="entry name" value="CbiE"/>
</dbReference>
<dbReference type="GO" id="GO:0009236">
    <property type="term" value="P:cobalamin biosynthetic process"/>
    <property type="evidence" value="ECO:0007669"/>
    <property type="project" value="UniProtKB-UniPathway"/>
</dbReference>
<dbReference type="InterPro" id="IPR050714">
    <property type="entry name" value="Cobalamin_biosynth_MTase"/>
</dbReference>
<dbReference type="Gene3D" id="3.40.1010.10">
    <property type="entry name" value="Cobalt-precorrin-4 Transmethylase, Domain 1"/>
    <property type="match status" value="1"/>
</dbReference>
<dbReference type="RefSeq" id="WP_184474247.1">
    <property type="nucleotide sequence ID" value="NZ_JACHOV010000002.1"/>
</dbReference>
<sequence length="402" mass="42433">MSDAPDAAWLTIVGLGEDGPSGLSLASREALAQAELVAGAVRHLLLLPDIACETMEWPAPFDQGIAQLLQHRGRRVVMLASGDPFWFGAGSVVAKHLTPGEWVAYPAPSTFSLAASRLGWALDETACLGLHAASFSRLRPHLAPGQRLLVLVRDGKAVAELADYLSGCGFGTSKLHVLEALGGPRERICETRAEAPAWEDIAHPVAVGIECAGEGAVLSRVSGISNALFDHDGQISKQPVRALTLSALAPRPGETLWDIGAGSGSVGIEWLLSHPTTQAIAFESDPVRAARATANAEALGVDRLNVILGSAPQILEGHRAPDAVFIGGGLSQSLLEILWSRLTVGTRLVANAVTLESEALLSQWHALKGGNLLRIELSEAAPLGARRGWRAHYPIVQWSVVL</sequence>
<organism evidence="7 8">
    <name type="scientific">Rhizorhapis suberifaciens</name>
    <name type="common">corky root of lettuce</name>
    <dbReference type="NCBI Taxonomy" id="13656"/>
    <lineage>
        <taxon>Bacteria</taxon>
        <taxon>Pseudomonadati</taxon>
        <taxon>Pseudomonadota</taxon>
        <taxon>Alphaproteobacteria</taxon>
        <taxon>Sphingomonadales</taxon>
        <taxon>Sphingomonadaceae</taxon>
        <taxon>Rhizorhapis</taxon>
    </lineage>
</organism>
<dbReference type="NCBIfam" id="TIGR02467">
    <property type="entry name" value="CbiE"/>
    <property type="match status" value="1"/>
</dbReference>
<dbReference type="AlphaFoldDB" id="A0A840HS55"/>
<feature type="domain" description="Tetrapyrrole methylase" evidence="6">
    <location>
        <begin position="10"/>
        <end position="194"/>
    </location>
</feature>
<gene>
    <name evidence="7" type="ORF">HNQ99_000696</name>
</gene>
<evidence type="ECO:0000256" key="1">
    <source>
        <dbReference type="ARBA" id="ARBA00004953"/>
    </source>
</evidence>
<dbReference type="Pfam" id="PF00590">
    <property type="entry name" value="TP_methylase"/>
    <property type="match status" value="1"/>
</dbReference>
<evidence type="ECO:0000256" key="5">
    <source>
        <dbReference type="ARBA" id="ARBA00022691"/>
    </source>
</evidence>
<evidence type="ECO:0000256" key="2">
    <source>
        <dbReference type="ARBA" id="ARBA00022573"/>
    </source>
</evidence>
<dbReference type="EC" id="2.1.1.132" evidence="7"/>
<dbReference type="InterPro" id="IPR014008">
    <property type="entry name" value="Cbl_synth_MTase_CbiT"/>
</dbReference>
<dbReference type="InterPro" id="IPR006365">
    <property type="entry name" value="Cbl_synth_CobL"/>
</dbReference>